<comment type="similarity">
    <text evidence="2">Belongs to the UPF0410 family.</text>
</comment>
<organism evidence="8 9">
    <name type="scientific">Ornithinimicrobium cryptoxanthini</name>
    <dbReference type="NCBI Taxonomy" id="2934161"/>
    <lineage>
        <taxon>Bacteria</taxon>
        <taxon>Bacillati</taxon>
        <taxon>Actinomycetota</taxon>
        <taxon>Actinomycetes</taxon>
        <taxon>Micrococcales</taxon>
        <taxon>Ornithinimicrobiaceae</taxon>
        <taxon>Ornithinimicrobium</taxon>
    </lineage>
</organism>
<evidence type="ECO:0000256" key="2">
    <source>
        <dbReference type="ARBA" id="ARBA00011006"/>
    </source>
</evidence>
<evidence type="ECO:0000313" key="9">
    <source>
        <dbReference type="Proteomes" id="UP001056535"/>
    </source>
</evidence>
<evidence type="ECO:0000256" key="1">
    <source>
        <dbReference type="ARBA" id="ARBA00004651"/>
    </source>
</evidence>
<feature type="transmembrane region" description="Helical" evidence="7">
    <location>
        <begin position="30"/>
        <end position="51"/>
    </location>
</feature>
<evidence type="ECO:0000256" key="6">
    <source>
        <dbReference type="ARBA" id="ARBA00023136"/>
    </source>
</evidence>
<keyword evidence="4 7" id="KW-0812">Transmembrane</keyword>
<evidence type="ECO:0000313" key="8">
    <source>
        <dbReference type="EMBL" id="USQ77129.1"/>
    </source>
</evidence>
<reference evidence="8" key="1">
    <citation type="submission" date="2022-06" db="EMBL/GenBank/DDBJ databases">
        <title>Ornithinimicrobium JY.X270.</title>
        <authorList>
            <person name="Huang Y."/>
        </authorList>
    </citation>
    <scope>NUCLEOTIDE SEQUENCE</scope>
    <source>
        <strain evidence="8">JY.X270</strain>
    </source>
</reference>
<comment type="subcellular location">
    <subcellularLocation>
        <location evidence="1">Cell membrane</location>
        <topology evidence="1">Multi-pass membrane protein</topology>
    </subcellularLocation>
</comment>
<dbReference type="PANTHER" id="PTHR33884">
    <property type="entry name" value="UPF0410 PROTEIN YMGE"/>
    <property type="match status" value="1"/>
</dbReference>
<gene>
    <name evidence="8" type="ORF">NF557_04210</name>
</gene>
<dbReference type="PANTHER" id="PTHR33884:SF3">
    <property type="entry name" value="UPF0410 PROTEIN YMGE"/>
    <property type="match status" value="1"/>
</dbReference>
<evidence type="ECO:0000256" key="7">
    <source>
        <dbReference type="SAM" id="Phobius"/>
    </source>
</evidence>
<dbReference type="RefSeq" id="WP_252621930.1">
    <property type="nucleotide sequence ID" value="NZ_CP099490.1"/>
</dbReference>
<keyword evidence="3" id="KW-1003">Cell membrane</keyword>
<evidence type="ECO:0000256" key="4">
    <source>
        <dbReference type="ARBA" id="ARBA00022692"/>
    </source>
</evidence>
<accession>A0ABY4YKA9</accession>
<feature type="transmembrane region" description="Helical" evidence="7">
    <location>
        <begin position="63"/>
        <end position="83"/>
    </location>
</feature>
<dbReference type="EMBL" id="CP099490">
    <property type="protein sequence ID" value="USQ77129.1"/>
    <property type="molecule type" value="Genomic_DNA"/>
</dbReference>
<keyword evidence="9" id="KW-1185">Reference proteome</keyword>
<feature type="transmembrane region" description="Helical" evidence="7">
    <location>
        <begin position="6"/>
        <end position="23"/>
    </location>
</feature>
<name>A0ABY4YKA9_9MICO</name>
<keyword evidence="6 7" id="KW-0472">Membrane</keyword>
<evidence type="ECO:0000256" key="3">
    <source>
        <dbReference type="ARBA" id="ARBA00022475"/>
    </source>
</evidence>
<proteinExistence type="inferred from homology"/>
<protein>
    <submittedName>
        <fullName evidence="8">GlsB/YeaQ/YmgE family stress response membrane protein</fullName>
    </submittedName>
</protein>
<keyword evidence="5 7" id="KW-1133">Transmembrane helix</keyword>
<sequence>MIWTIISALILGCIIGPLARLILPGKQNISLPITILLGAVGALAGSWLYTLLSGNEDTSGIDWIALGLGVVVAIVLVLIYGAVTGKDNTHDRLR</sequence>
<dbReference type="Proteomes" id="UP001056535">
    <property type="component" value="Chromosome"/>
</dbReference>
<evidence type="ECO:0000256" key="5">
    <source>
        <dbReference type="ARBA" id="ARBA00022989"/>
    </source>
</evidence>
<dbReference type="InterPro" id="IPR007341">
    <property type="entry name" value="Transgly_assoc"/>
</dbReference>